<dbReference type="EMBL" id="CAJHUB010000775">
    <property type="protein sequence ID" value="CAD7692417.1"/>
    <property type="molecule type" value="Genomic_DNA"/>
</dbReference>
<evidence type="ECO:0000256" key="12">
    <source>
        <dbReference type="SAM" id="MobiDB-lite"/>
    </source>
</evidence>
<keyword evidence="9 11" id="KW-0675">Receptor</keyword>
<dbReference type="GO" id="GO:0016503">
    <property type="term" value="F:pheromone receptor activity"/>
    <property type="evidence" value="ECO:0007669"/>
    <property type="project" value="InterPro"/>
</dbReference>
<keyword evidence="5" id="KW-0812">Transmembrane</keyword>
<evidence type="ECO:0000256" key="4">
    <source>
        <dbReference type="ARBA" id="ARBA00022507"/>
    </source>
</evidence>
<keyword evidence="3 11" id="KW-1003">Cell membrane</keyword>
<evidence type="ECO:0000256" key="9">
    <source>
        <dbReference type="ARBA" id="ARBA00023170"/>
    </source>
</evidence>
<evidence type="ECO:0000256" key="7">
    <source>
        <dbReference type="ARBA" id="ARBA00023040"/>
    </source>
</evidence>
<keyword evidence="14" id="KW-1185">Reference proteome</keyword>
<name>A0A811ZTD3_NYCPR</name>
<evidence type="ECO:0000256" key="2">
    <source>
        <dbReference type="ARBA" id="ARBA00010663"/>
    </source>
</evidence>
<comment type="subcellular location">
    <subcellularLocation>
        <location evidence="1 11">Cell membrane</location>
        <topology evidence="1 11">Multi-pass membrane protein</topology>
    </subcellularLocation>
</comment>
<keyword evidence="4 11" id="KW-0589">Pheromone response</keyword>
<reference evidence="13" key="1">
    <citation type="submission" date="2020-12" db="EMBL/GenBank/DDBJ databases">
        <authorList>
            <consortium name="Molecular Ecology Group"/>
        </authorList>
    </citation>
    <scope>NUCLEOTIDE SEQUENCE</scope>
    <source>
        <strain evidence="13">TBG_1078</strain>
    </source>
</reference>
<keyword evidence="7 11" id="KW-0297">G-protein coupled receptor</keyword>
<dbReference type="PANTHER" id="PTHR24062">
    <property type="entry name" value="VOMERONASAL TYPE-1 RECEPTOR"/>
    <property type="match status" value="1"/>
</dbReference>
<sequence>MSSFTIMFRLIPNVMSSFGMTNFPDDVECKAMLYTYRVSQGLPISMTSLLSALQTITISSSNSRWVWLKSKISTCRAPGSAVVVLMVWSGIYMVNLLCRHHKRAQHVHSPSLSSQPPPEIKATHSALLLVSCFVFFYCSGNCLTIYLASGPEENPRLERIAGSVSSCYLTICPFVLMESNKIISKFISALSKVRITSSQRAFSDSPDTPPLHSNAEESTLSFI</sequence>
<feature type="region of interest" description="Disordered" evidence="12">
    <location>
        <begin position="200"/>
        <end position="223"/>
    </location>
</feature>
<keyword evidence="10 11" id="KW-0807">Transducer</keyword>
<dbReference type="AlphaFoldDB" id="A0A811ZTD3"/>
<dbReference type="SUPFAM" id="SSF81321">
    <property type="entry name" value="Family A G protein-coupled receptor-like"/>
    <property type="match status" value="1"/>
</dbReference>
<organism evidence="13 14">
    <name type="scientific">Nyctereutes procyonoides</name>
    <name type="common">Raccoon dog</name>
    <name type="synonym">Canis procyonoides</name>
    <dbReference type="NCBI Taxonomy" id="34880"/>
    <lineage>
        <taxon>Eukaryota</taxon>
        <taxon>Metazoa</taxon>
        <taxon>Chordata</taxon>
        <taxon>Craniata</taxon>
        <taxon>Vertebrata</taxon>
        <taxon>Euteleostomi</taxon>
        <taxon>Mammalia</taxon>
        <taxon>Eutheria</taxon>
        <taxon>Laurasiatheria</taxon>
        <taxon>Carnivora</taxon>
        <taxon>Caniformia</taxon>
        <taxon>Canidae</taxon>
        <taxon>Nyctereutes</taxon>
    </lineage>
</organism>
<keyword evidence="6" id="KW-1133">Transmembrane helix</keyword>
<evidence type="ECO:0000256" key="6">
    <source>
        <dbReference type="ARBA" id="ARBA00022989"/>
    </source>
</evidence>
<evidence type="ECO:0000256" key="3">
    <source>
        <dbReference type="ARBA" id="ARBA00022475"/>
    </source>
</evidence>
<keyword evidence="8" id="KW-0472">Membrane</keyword>
<evidence type="ECO:0000256" key="8">
    <source>
        <dbReference type="ARBA" id="ARBA00023136"/>
    </source>
</evidence>
<evidence type="ECO:0000313" key="13">
    <source>
        <dbReference type="EMBL" id="CAD7692417.1"/>
    </source>
</evidence>
<evidence type="ECO:0000256" key="1">
    <source>
        <dbReference type="ARBA" id="ARBA00004651"/>
    </source>
</evidence>
<dbReference type="GO" id="GO:0005886">
    <property type="term" value="C:plasma membrane"/>
    <property type="evidence" value="ECO:0007669"/>
    <property type="project" value="UniProtKB-SubCell"/>
</dbReference>
<dbReference type="Pfam" id="PF03402">
    <property type="entry name" value="V1R"/>
    <property type="match status" value="2"/>
</dbReference>
<evidence type="ECO:0000256" key="11">
    <source>
        <dbReference type="RuleBase" id="RU364061"/>
    </source>
</evidence>
<evidence type="ECO:0000256" key="10">
    <source>
        <dbReference type="ARBA" id="ARBA00023224"/>
    </source>
</evidence>
<evidence type="ECO:0000313" key="14">
    <source>
        <dbReference type="Proteomes" id="UP000645828"/>
    </source>
</evidence>
<comment type="caution">
    <text evidence="13">The sequence shown here is derived from an EMBL/GenBank/DDBJ whole genome shotgun (WGS) entry which is preliminary data.</text>
</comment>
<protein>
    <recommendedName>
        <fullName evidence="11">Vomeronasal type-1 receptor</fullName>
    </recommendedName>
</protein>
<dbReference type="Proteomes" id="UP000645828">
    <property type="component" value="Unassembled WGS sequence"/>
</dbReference>
<evidence type="ECO:0000256" key="5">
    <source>
        <dbReference type="ARBA" id="ARBA00022692"/>
    </source>
</evidence>
<dbReference type="GO" id="GO:0019236">
    <property type="term" value="P:response to pheromone"/>
    <property type="evidence" value="ECO:0007669"/>
    <property type="project" value="UniProtKB-KW"/>
</dbReference>
<gene>
    <name evidence="13" type="ORF">NYPRO_LOCUS25211</name>
</gene>
<comment type="similarity">
    <text evidence="2 11">Belongs to the G-protein coupled receptor 1 family.</text>
</comment>
<dbReference type="InterPro" id="IPR004072">
    <property type="entry name" value="Vmron_rcpt_1"/>
</dbReference>
<accession>A0A811ZTD3</accession>
<proteinExistence type="inferred from homology"/>